<dbReference type="GO" id="GO:0051233">
    <property type="term" value="C:spindle midzone"/>
    <property type="evidence" value="ECO:0007669"/>
    <property type="project" value="TreeGrafter"/>
</dbReference>
<dbReference type="GO" id="GO:0051256">
    <property type="term" value="P:mitotic spindle midzone assembly"/>
    <property type="evidence" value="ECO:0007669"/>
    <property type="project" value="TreeGrafter"/>
</dbReference>
<dbReference type="AlphaFoldDB" id="A0A452H7J5"/>
<dbReference type="GO" id="GO:0008270">
    <property type="term" value="F:zinc ion binding"/>
    <property type="evidence" value="ECO:0007669"/>
    <property type="project" value="UniProtKB-KW"/>
</dbReference>
<dbReference type="InterPro" id="IPR002219">
    <property type="entry name" value="PKC_DAG/PE"/>
</dbReference>
<dbReference type="Gene3D" id="1.10.555.10">
    <property type="entry name" value="Rho GTPase activation protein"/>
    <property type="match status" value="1"/>
</dbReference>
<dbReference type="GO" id="GO:0005634">
    <property type="term" value="C:nucleus"/>
    <property type="evidence" value="ECO:0007669"/>
    <property type="project" value="TreeGrafter"/>
</dbReference>
<keyword evidence="3" id="KW-0479">Metal-binding</keyword>
<dbReference type="InterPro" id="IPR046349">
    <property type="entry name" value="C1-like_sf"/>
</dbReference>
<evidence type="ECO:0000256" key="2">
    <source>
        <dbReference type="ARBA" id="ARBA00022473"/>
    </source>
</evidence>
<feature type="domain" description="Rho-GAP" evidence="10">
    <location>
        <begin position="304"/>
        <end position="488"/>
    </location>
</feature>
<keyword evidence="6" id="KW-0862">Zinc</keyword>
<dbReference type="SUPFAM" id="SSF57889">
    <property type="entry name" value="Cysteine-rich domain"/>
    <property type="match status" value="1"/>
</dbReference>
<keyword evidence="5" id="KW-0221">Differentiation</keyword>
<dbReference type="CDD" id="cd04382">
    <property type="entry name" value="RhoGAP_MgcRacGAP"/>
    <property type="match status" value="1"/>
</dbReference>
<evidence type="ECO:0008006" key="13">
    <source>
        <dbReference type="Google" id="ProtNLM"/>
    </source>
</evidence>
<keyword evidence="4" id="KW-0863">Zinc-finger</keyword>
<keyword evidence="2" id="KW-0217">Developmental protein</keyword>
<keyword evidence="7" id="KW-0744">Spermatogenesis</keyword>
<dbReference type="CDD" id="cd20821">
    <property type="entry name" value="C1_MgcRacGAP"/>
    <property type="match status" value="1"/>
</dbReference>
<dbReference type="GO" id="GO:0000281">
    <property type="term" value="P:mitotic cytokinesis"/>
    <property type="evidence" value="ECO:0007669"/>
    <property type="project" value="TreeGrafter"/>
</dbReference>
<evidence type="ECO:0000313" key="11">
    <source>
        <dbReference type="Ensembl" id="ENSGAGP00000010677.1"/>
    </source>
</evidence>
<dbReference type="InterPro" id="IPR000198">
    <property type="entry name" value="RhoGAP_dom"/>
</dbReference>
<evidence type="ECO:0000256" key="3">
    <source>
        <dbReference type="ARBA" id="ARBA00022723"/>
    </source>
</evidence>
<dbReference type="GO" id="GO:0032154">
    <property type="term" value="C:cleavage furrow"/>
    <property type="evidence" value="ECO:0007669"/>
    <property type="project" value="TreeGrafter"/>
</dbReference>
<evidence type="ECO:0000256" key="1">
    <source>
        <dbReference type="ARBA" id="ARBA00022468"/>
    </source>
</evidence>
<dbReference type="Ensembl" id="ENSGAGT00000012246.1">
    <property type="protein sequence ID" value="ENSGAGP00000010677.1"/>
    <property type="gene ID" value="ENSGAGG00000008333.1"/>
</dbReference>
<feature type="region of interest" description="Disordered" evidence="8">
    <location>
        <begin position="115"/>
        <end position="149"/>
    </location>
</feature>
<evidence type="ECO:0000256" key="7">
    <source>
        <dbReference type="ARBA" id="ARBA00022871"/>
    </source>
</evidence>
<evidence type="ECO:0000259" key="9">
    <source>
        <dbReference type="PROSITE" id="PS50081"/>
    </source>
</evidence>
<evidence type="ECO:0000256" key="8">
    <source>
        <dbReference type="SAM" id="MobiDB-lite"/>
    </source>
</evidence>
<feature type="region of interest" description="Disordered" evidence="8">
    <location>
        <begin position="179"/>
        <end position="215"/>
    </location>
</feature>
<dbReference type="GO" id="GO:0030496">
    <property type="term" value="C:midbody"/>
    <property type="evidence" value="ECO:0007669"/>
    <property type="project" value="TreeGrafter"/>
</dbReference>
<keyword evidence="12" id="KW-1185">Reference proteome</keyword>
<evidence type="ECO:0000256" key="6">
    <source>
        <dbReference type="ARBA" id="ARBA00022833"/>
    </source>
</evidence>
<dbReference type="PROSITE" id="PS50081">
    <property type="entry name" value="ZF_DAG_PE_2"/>
    <property type="match status" value="1"/>
</dbReference>
<evidence type="ECO:0000259" key="10">
    <source>
        <dbReference type="PROSITE" id="PS50238"/>
    </source>
</evidence>
<name>A0A452H7J5_9SAUR</name>
<dbReference type="Proteomes" id="UP000291020">
    <property type="component" value="Unassembled WGS sequence"/>
</dbReference>
<dbReference type="GO" id="GO:0097149">
    <property type="term" value="C:centralspindlin complex"/>
    <property type="evidence" value="ECO:0007669"/>
    <property type="project" value="TreeGrafter"/>
</dbReference>
<dbReference type="GO" id="GO:0005096">
    <property type="term" value="F:GTPase activator activity"/>
    <property type="evidence" value="ECO:0007669"/>
    <property type="project" value="UniProtKB-KW"/>
</dbReference>
<dbReference type="GO" id="GO:0007283">
    <property type="term" value="P:spermatogenesis"/>
    <property type="evidence" value="ECO:0007669"/>
    <property type="project" value="UniProtKB-KW"/>
</dbReference>
<evidence type="ECO:0000313" key="12">
    <source>
        <dbReference type="Proteomes" id="UP000291020"/>
    </source>
</evidence>
<dbReference type="InterPro" id="IPR008936">
    <property type="entry name" value="Rho_GTPase_activation_prot"/>
</dbReference>
<dbReference type="PANTHER" id="PTHR46199:SF4">
    <property type="entry name" value="RAC GTPASE-ACTIVATING PROTEIN 1"/>
    <property type="match status" value="1"/>
</dbReference>
<protein>
    <recommendedName>
        <fullName evidence="13">Rac GTPase activating protein 1</fullName>
    </recommendedName>
</protein>
<sequence length="635" mass="68774">MGKRHRAEAELEKQERKLQLIFDFLMQESPSVALSEGQRSALALLDGPRLGTVLAPGSRLSAVDESHTSLTSHSDISYDRTEDDVDLDVTVVKPLKRKSQERPRLSLAPLIGPVVPAKRSRTPHPATSASEPPGTLPAGAVAEDQGQDRSLLPAAVVPVLGRRSRQGRRLSTLTELTTVWGSSEDSDTRPESGAGLEPRGLDPFPSPPQGVPPPQHLFTSKTVIRPESCSVCGSRARFGRAVLRCRWCRLLLHPECRGRCPSLCTPGPRPQPREVSTGGTGGVPGPAPPSPCPLLQGVLADFAPPVAPLVPALVVQCVSEVERRGLTETGLYRVPGAEPLVREWKQKLLRAKGALPSLGRVGDVHVVCGVLKDFLRGLKEPLVTFRLHPVFLRAADIPDEAACQAALCHVVSKLPPANRDTLAFLVLHLLRVAQSPKCRMDELNLARVFGPTLVGHGTSSPTPLAILEDTPQQCKVMARLLSLPPEFWRHFVGMELENLVPTAASDPLALNKQGRCWAPGRRAGSSPPCCRPWTAPPMAQRGREWAARGQGQRLSLGWDLGGRCQHPCSECWREYAPKMWVPAPGQGLGWAELGVWLPHACCPGEQHDEGGARVSQLSQGWVRGTEHMELGADSY</sequence>
<reference evidence="12" key="1">
    <citation type="journal article" date="2017" name="PLoS ONE">
        <title>The Agassiz's desert tortoise genome provides a resource for the conservation of a threatened species.</title>
        <authorList>
            <person name="Tollis M."/>
            <person name="DeNardo D.F."/>
            <person name="Cornelius J.A."/>
            <person name="Dolby G.A."/>
            <person name="Edwards T."/>
            <person name="Henen B.T."/>
            <person name="Karl A.E."/>
            <person name="Murphy R.W."/>
            <person name="Kusumi K."/>
        </authorList>
    </citation>
    <scope>NUCLEOTIDE SEQUENCE [LARGE SCALE GENOMIC DNA]</scope>
</reference>
<accession>A0A452H7J5</accession>
<dbReference type="STRING" id="38772.ENSGAGP00000010677"/>
<dbReference type="GO" id="GO:0007266">
    <property type="term" value="P:Rho protein signal transduction"/>
    <property type="evidence" value="ECO:0007669"/>
    <property type="project" value="TreeGrafter"/>
</dbReference>
<dbReference type="SUPFAM" id="SSF48350">
    <property type="entry name" value="GTPase activation domain, GAP"/>
    <property type="match status" value="1"/>
</dbReference>
<dbReference type="Pfam" id="PF00620">
    <property type="entry name" value="RhoGAP"/>
    <property type="match status" value="1"/>
</dbReference>
<reference evidence="11" key="3">
    <citation type="submission" date="2025-09" db="UniProtKB">
        <authorList>
            <consortium name="Ensembl"/>
        </authorList>
    </citation>
    <scope>IDENTIFICATION</scope>
</reference>
<dbReference type="SMART" id="SM00109">
    <property type="entry name" value="C1"/>
    <property type="match status" value="1"/>
</dbReference>
<evidence type="ECO:0000256" key="4">
    <source>
        <dbReference type="ARBA" id="ARBA00022771"/>
    </source>
</evidence>
<dbReference type="Gene3D" id="3.30.60.20">
    <property type="match status" value="1"/>
</dbReference>
<dbReference type="Pfam" id="PF00130">
    <property type="entry name" value="C1_1"/>
    <property type="match status" value="1"/>
</dbReference>
<dbReference type="FunFam" id="3.30.60.20:FF:000033">
    <property type="entry name" value="Rac GTPase-activating protein 1"/>
    <property type="match status" value="1"/>
</dbReference>
<dbReference type="PANTHER" id="PTHR46199">
    <property type="entry name" value="RAC GTPASE-ACTIVATING PROTEIN 1"/>
    <property type="match status" value="1"/>
</dbReference>
<evidence type="ECO:0000256" key="5">
    <source>
        <dbReference type="ARBA" id="ARBA00022782"/>
    </source>
</evidence>
<dbReference type="GO" id="GO:0030154">
    <property type="term" value="P:cell differentiation"/>
    <property type="evidence" value="ECO:0007669"/>
    <property type="project" value="UniProtKB-KW"/>
</dbReference>
<feature type="domain" description="Phorbol-ester/DAG-type" evidence="9">
    <location>
        <begin position="215"/>
        <end position="264"/>
    </location>
</feature>
<keyword evidence="1" id="KW-0343">GTPase activation</keyword>
<proteinExistence type="predicted"/>
<dbReference type="PROSITE" id="PS50238">
    <property type="entry name" value="RHOGAP"/>
    <property type="match status" value="1"/>
</dbReference>
<dbReference type="SMART" id="SM00324">
    <property type="entry name" value="RhoGAP"/>
    <property type="match status" value="1"/>
</dbReference>
<reference evidence="11" key="2">
    <citation type="submission" date="2025-08" db="UniProtKB">
        <authorList>
            <consortium name="Ensembl"/>
        </authorList>
    </citation>
    <scope>IDENTIFICATION</scope>
</reference>
<organism evidence="11 12">
    <name type="scientific">Gopherus agassizii</name>
    <name type="common">Agassiz's desert tortoise</name>
    <dbReference type="NCBI Taxonomy" id="38772"/>
    <lineage>
        <taxon>Eukaryota</taxon>
        <taxon>Metazoa</taxon>
        <taxon>Chordata</taxon>
        <taxon>Craniata</taxon>
        <taxon>Vertebrata</taxon>
        <taxon>Euteleostomi</taxon>
        <taxon>Archelosauria</taxon>
        <taxon>Testudinata</taxon>
        <taxon>Testudines</taxon>
        <taxon>Cryptodira</taxon>
        <taxon>Durocryptodira</taxon>
        <taxon>Testudinoidea</taxon>
        <taxon>Testudinidae</taxon>
        <taxon>Gopherus</taxon>
    </lineage>
</organism>
<feature type="compositionally biased region" description="Pro residues" evidence="8">
    <location>
        <begin position="204"/>
        <end position="215"/>
    </location>
</feature>